<keyword evidence="5" id="KW-1185">Reference proteome</keyword>
<dbReference type="SMART" id="SM00431">
    <property type="entry name" value="SCAN"/>
    <property type="match status" value="1"/>
</dbReference>
<reference evidence="4" key="2">
    <citation type="submission" date="2025-09" db="UniProtKB">
        <authorList>
            <consortium name="Ensembl"/>
        </authorList>
    </citation>
    <scope>IDENTIFICATION</scope>
</reference>
<dbReference type="PROSITE" id="PS50804">
    <property type="entry name" value="SCAN_BOX"/>
    <property type="match status" value="1"/>
</dbReference>
<dbReference type="PANTHER" id="PTHR45935">
    <property type="entry name" value="PROTEIN ZBED8-RELATED"/>
    <property type="match status" value="1"/>
</dbReference>
<sequence>MNTDSKEVLPMDVHGPEAWEEPTVKVETESRLQMQESRLKRSSPLAREVFRTRFRQLCYQETPGPREALTQLRELCRQWLRPHASTKEQILELLVLEQFLTILPEELQAWVQEHCPESGEEAVILLEDLEKELDEPQLESSVTSLFPDGSLRTGTRSLL</sequence>
<name>A0A667GAL4_LYNCA</name>
<dbReference type="InterPro" id="IPR038269">
    <property type="entry name" value="SCAN_sf"/>
</dbReference>
<reference evidence="4" key="1">
    <citation type="submission" date="2025-08" db="UniProtKB">
        <authorList>
            <consortium name="Ensembl"/>
        </authorList>
    </citation>
    <scope>IDENTIFICATION</scope>
</reference>
<evidence type="ECO:0000313" key="4">
    <source>
        <dbReference type="Ensembl" id="ENSLCNP00005004012.1"/>
    </source>
</evidence>
<protein>
    <recommendedName>
        <fullName evidence="3">SCAN box domain-containing protein</fullName>
    </recommendedName>
</protein>
<dbReference type="Ensembl" id="ENSLCNT00005004514.1">
    <property type="protein sequence ID" value="ENSLCNP00005004012.1"/>
    <property type="gene ID" value="ENSLCNG00005002746.1"/>
</dbReference>
<comment type="subcellular location">
    <subcellularLocation>
        <location evidence="2">Nucleus</location>
    </subcellularLocation>
</comment>
<evidence type="ECO:0000259" key="3">
    <source>
        <dbReference type="PROSITE" id="PS50804"/>
    </source>
</evidence>
<dbReference type="Gene3D" id="1.10.4020.10">
    <property type="entry name" value="DNA breaking-rejoining enzymes"/>
    <property type="match status" value="1"/>
</dbReference>
<proteinExistence type="predicted"/>
<evidence type="ECO:0000256" key="2">
    <source>
        <dbReference type="PROSITE-ProRule" id="PRU00187"/>
    </source>
</evidence>
<organism evidence="4 5">
    <name type="scientific">Lynx canadensis</name>
    <name type="common">Canada lynx</name>
    <name type="synonym">Felis canadensis</name>
    <dbReference type="NCBI Taxonomy" id="61383"/>
    <lineage>
        <taxon>Eukaryota</taxon>
        <taxon>Metazoa</taxon>
        <taxon>Chordata</taxon>
        <taxon>Craniata</taxon>
        <taxon>Vertebrata</taxon>
        <taxon>Euteleostomi</taxon>
        <taxon>Mammalia</taxon>
        <taxon>Eutheria</taxon>
        <taxon>Laurasiatheria</taxon>
        <taxon>Carnivora</taxon>
        <taxon>Feliformia</taxon>
        <taxon>Felidae</taxon>
        <taxon>Felinae</taxon>
        <taxon>Lynx</taxon>
    </lineage>
</organism>
<dbReference type="CDD" id="cd07936">
    <property type="entry name" value="SCAN"/>
    <property type="match status" value="1"/>
</dbReference>
<dbReference type="Proteomes" id="UP000472241">
    <property type="component" value="Unplaced"/>
</dbReference>
<dbReference type="InterPro" id="IPR003309">
    <property type="entry name" value="SCAN_dom"/>
</dbReference>
<evidence type="ECO:0000256" key="1">
    <source>
        <dbReference type="ARBA" id="ARBA00023242"/>
    </source>
</evidence>
<dbReference type="Pfam" id="PF02023">
    <property type="entry name" value="SCAN"/>
    <property type="match status" value="1"/>
</dbReference>
<dbReference type="SUPFAM" id="SSF47353">
    <property type="entry name" value="Retrovirus capsid dimerization domain-like"/>
    <property type="match status" value="1"/>
</dbReference>
<accession>A0A667GAL4</accession>
<dbReference type="InterPro" id="IPR050916">
    <property type="entry name" value="SCAN-C2H2_zinc_finger"/>
</dbReference>
<dbReference type="PANTHER" id="PTHR45935:SF28">
    <property type="entry name" value="SCAN DOMAIN-CONTAINING PROTEIN 3"/>
    <property type="match status" value="1"/>
</dbReference>
<evidence type="ECO:0000313" key="5">
    <source>
        <dbReference type="Proteomes" id="UP000472241"/>
    </source>
</evidence>
<dbReference type="AlphaFoldDB" id="A0A667GAL4"/>
<keyword evidence="1 2" id="KW-0539">Nucleus</keyword>
<dbReference type="FunFam" id="1.10.4020.10:FF:000001">
    <property type="entry name" value="zinc finger protein 263 isoform X1"/>
    <property type="match status" value="1"/>
</dbReference>
<dbReference type="GO" id="GO:0005634">
    <property type="term" value="C:nucleus"/>
    <property type="evidence" value="ECO:0007669"/>
    <property type="project" value="UniProtKB-SubCell"/>
</dbReference>
<feature type="domain" description="SCAN box" evidence="3">
    <location>
        <begin position="51"/>
        <end position="133"/>
    </location>
</feature>